<organism evidence="7 8">
    <name type="scientific">Phytophthora citrophthora</name>
    <dbReference type="NCBI Taxonomy" id="4793"/>
    <lineage>
        <taxon>Eukaryota</taxon>
        <taxon>Sar</taxon>
        <taxon>Stramenopiles</taxon>
        <taxon>Oomycota</taxon>
        <taxon>Peronosporomycetes</taxon>
        <taxon>Peronosporales</taxon>
        <taxon>Peronosporaceae</taxon>
        <taxon>Phytophthora</taxon>
    </lineage>
</organism>
<dbReference type="Pfam" id="PF16810">
    <property type="entry name" value="RXLR"/>
    <property type="match status" value="1"/>
</dbReference>
<dbReference type="Proteomes" id="UP001259832">
    <property type="component" value="Unassembled WGS sequence"/>
</dbReference>
<evidence type="ECO:0000313" key="8">
    <source>
        <dbReference type="Proteomes" id="UP001259832"/>
    </source>
</evidence>
<keyword evidence="8" id="KW-1185">Reference proteome</keyword>
<comment type="similarity">
    <text evidence="2 5">Belongs to the RxLR effector family.</text>
</comment>
<accession>A0AAD9GSX2</accession>
<proteinExistence type="inferred from homology"/>
<gene>
    <name evidence="7" type="ORF">P3T76_005267</name>
</gene>
<evidence type="ECO:0000256" key="3">
    <source>
        <dbReference type="ARBA" id="ARBA00022525"/>
    </source>
</evidence>
<name>A0AAD9GSX2_9STRA</name>
<feature type="region of interest" description="Disordered" evidence="6">
    <location>
        <begin position="31"/>
        <end position="81"/>
    </location>
</feature>
<evidence type="ECO:0000256" key="5">
    <source>
        <dbReference type="RuleBase" id="RU367124"/>
    </source>
</evidence>
<comment type="caution">
    <text evidence="7">The sequence shown here is derived from an EMBL/GenBank/DDBJ whole genome shotgun (WGS) entry which is preliminary data.</text>
</comment>
<comment type="domain">
    <text evidence="5">The RxLR-dEER motif acts to carry the protein into the host cell cytoplasm through binding to cell surface phosphatidylinositol-3-phosphate.</text>
</comment>
<evidence type="ECO:0000256" key="6">
    <source>
        <dbReference type="SAM" id="MobiDB-lite"/>
    </source>
</evidence>
<feature type="compositionally biased region" description="Polar residues" evidence="6">
    <location>
        <begin position="69"/>
        <end position="78"/>
    </location>
</feature>
<reference evidence="7" key="1">
    <citation type="submission" date="2023-08" db="EMBL/GenBank/DDBJ databases">
        <title>Reference Genome Resource for the Citrus Pathogen Phytophthora citrophthora.</title>
        <authorList>
            <person name="Moller H."/>
            <person name="Coetzee B."/>
            <person name="Rose L.J."/>
            <person name="Van Niekerk J.M."/>
        </authorList>
    </citation>
    <scope>NUCLEOTIDE SEQUENCE</scope>
    <source>
        <strain evidence="7">STE-U-9442</strain>
    </source>
</reference>
<evidence type="ECO:0000256" key="1">
    <source>
        <dbReference type="ARBA" id="ARBA00004613"/>
    </source>
</evidence>
<dbReference type="InterPro" id="IPR031825">
    <property type="entry name" value="RXLR"/>
</dbReference>
<keyword evidence="4" id="KW-0732">Signal</keyword>
<evidence type="ECO:0000256" key="4">
    <source>
        <dbReference type="ARBA" id="ARBA00022729"/>
    </source>
</evidence>
<comment type="subcellular location">
    <subcellularLocation>
        <location evidence="1 5">Secreted</location>
    </subcellularLocation>
</comment>
<evidence type="ECO:0000313" key="7">
    <source>
        <dbReference type="EMBL" id="KAK1943871.1"/>
    </source>
</evidence>
<sequence>MYLSTLPTTHMDGSKVYEGLETSKVIPQLSSRQTSLHFGPKPPPTKNASFLRPPCRYCRGHSSREESQKPQLTVTPRSSRPWRHQTLLLPLIPTSEKQDLEDESDDEALFEDEKDADEEERGGNNMFSTSKLDQMLDGTKVMSRFKKWKSFGYNTYNLPQAVQAGKYDELRKLYRKFLYHN</sequence>
<protein>
    <recommendedName>
        <fullName evidence="5">RxLR effector protein</fullName>
    </recommendedName>
</protein>
<evidence type="ECO:0000256" key="2">
    <source>
        <dbReference type="ARBA" id="ARBA00010400"/>
    </source>
</evidence>
<dbReference type="AlphaFoldDB" id="A0AAD9GSX2"/>
<keyword evidence="3 5" id="KW-0964">Secreted</keyword>
<dbReference type="EMBL" id="JASMQC010000007">
    <property type="protein sequence ID" value="KAK1943871.1"/>
    <property type="molecule type" value="Genomic_DNA"/>
</dbReference>
<comment type="function">
    <text evidence="5">Effector that suppresses plant defense responses during pathogen infection.</text>
</comment>
<feature type="region of interest" description="Disordered" evidence="6">
    <location>
        <begin position="93"/>
        <end position="130"/>
    </location>
</feature>
<feature type="compositionally biased region" description="Acidic residues" evidence="6">
    <location>
        <begin position="99"/>
        <end position="120"/>
    </location>
</feature>